<dbReference type="AlphaFoldDB" id="A0A3L9MG90"/>
<protein>
    <submittedName>
        <fullName evidence="2">DUF4136 domain-containing protein</fullName>
    </submittedName>
</protein>
<comment type="caution">
    <text evidence="2">The sequence shown here is derived from an EMBL/GenBank/DDBJ whole genome shotgun (WGS) entry which is preliminary data.</text>
</comment>
<dbReference type="Proteomes" id="UP000275348">
    <property type="component" value="Unassembled WGS sequence"/>
</dbReference>
<dbReference type="OrthoDB" id="5432251at2"/>
<evidence type="ECO:0000259" key="1">
    <source>
        <dbReference type="Pfam" id="PF13590"/>
    </source>
</evidence>
<reference evidence="2 3" key="1">
    <citation type="submission" date="2018-10" db="EMBL/GenBank/DDBJ databases">
        <authorList>
            <person name="Chen X."/>
        </authorList>
    </citation>
    <scope>NUCLEOTIDE SEQUENCE [LARGE SCALE GENOMIC DNA]</scope>
    <source>
        <strain evidence="2 3">YIM 102668</strain>
    </source>
</reference>
<feature type="domain" description="DUF4136" evidence="1">
    <location>
        <begin position="22"/>
        <end position="172"/>
    </location>
</feature>
<gene>
    <name evidence="2" type="ORF">EAH69_03065</name>
</gene>
<dbReference type="PROSITE" id="PS51257">
    <property type="entry name" value="PROKAR_LIPOPROTEIN"/>
    <property type="match status" value="1"/>
</dbReference>
<name>A0A3L9MG90_9FLAO</name>
<sequence>MNKFVTFFITILFFVGCNSQKVSVDYDRNVNFSQIRTYKINTSVSSGLNDLDQARLYDALEKNFKFRGVQKSEQSDVEVTIKPREFVSTNAGPSVGVGVGTGILNSVGGGISIGVPMRTKSLNQEYTVSMYQNNTMIWEGILNLKMPVNASAEVKQQNMDKGVAKLLANYPPKK</sequence>
<evidence type="ECO:0000313" key="2">
    <source>
        <dbReference type="EMBL" id="RLZ11918.1"/>
    </source>
</evidence>
<dbReference type="Pfam" id="PF13590">
    <property type="entry name" value="DUF4136"/>
    <property type="match status" value="1"/>
</dbReference>
<dbReference type="Gene3D" id="3.30.160.670">
    <property type="match status" value="1"/>
</dbReference>
<accession>A0A3L9MG90</accession>
<keyword evidence="3" id="KW-1185">Reference proteome</keyword>
<organism evidence="2 3">
    <name type="scientific">Faecalibacter macacae</name>
    <dbReference type="NCBI Taxonomy" id="1859289"/>
    <lineage>
        <taxon>Bacteria</taxon>
        <taxon>Pseudomonadati</taxon>
        <taxon>Bacteroidota</taxon>
        <taxon>Flavobacteriia</taxon>
        <taxon>Flavobacteriales</taxon>
        <taxon>Weeksellaceae</taxon>
        <taxon>Faecalibacter</taxon>
    </lineage>
</organism>
<dbReference type="EMBL" id="RDOJ01000003">
    <property type="protein sequence ID" value="RLZ11918.1"/>
    <property type="molecule type" value="Genomic_DNA"/>
</dbReference>
<dbReference type="InterPro" id="IPR025411">
    <property type="entry name" value="DUF4136"/>
</dbReference>
<evidence type="ECO:0000313" key="3">
    <source>
        <dbReference type="Proteomes" id="UP000275348"/>
    </source>
</evidence>
<proteinExistence type="predicted"/>
<dbReference type="RefSeq" id="WP_121933727.1">
    <property type="nucleotide sequence ID" value="NZ_RDOJ01000003.1"/>
</dbReference>